<dbReference type="PROSITE" id="PS51794">
    <property type="entry name" value="DAC"/>
    <property type="match status" value="1"/>
</dbReference>
<gene>
    <name evidence="6" type="primary">dacZ</name>
    <name evidence="8" type="ORF">L0665_04060</name>
</gene>
<comment type="caution">
    <text evidence="8">The sequence shown here is derived from an EMBL/GenBank/DDBJ whole genome shotgun (WGS) entry which is preliminary data.</text>
</comment>
<evidence type="ECO:0000256" key="1">
    <source>
        <dbReference type="ARBA" id="ARBA00000877"/>
    </source>
</evidence>
<dbReference type="AlphaFoldDB" id="A0A9Q4KSJ5"/>
<dbReference type="PANTHER" id="PTHR34185">
    <property type="entry name" value="DIADENYLATE CYCLASE"/>
    <property type="match status" value="1"/>
</dbReference>
<organism evidence="8 9">
    <name type="scientific">Methanogenium marinum</name>
    <dbReference type="NCBI Taxonomy" id="348610"/>
    <lineage>
        <taxon>Archaea</taxon>
        <taxon>Methanobacteriati</taxon>
        <taxon>Methanobacteriota</taxon>
        <taxon>Stenosarchaea group</taxon>
        <taxon>Methanomicrobia</taxon>
        <taxon>Methanomicrobiales</taxon>
        <taxon>Methanomicrobiaceae</taxon>
        <taxon>Methanogenium</taxon>
    </lineage>
</organism>
<dbReference type="Gene3D" id="3.40.1700.10">
    <property type="entry name" value="DNA integrity scanning protein, DisA, N-terminal domain"/>
    <property type="match status" value="1"/>
</dbReference>
<dbReference type="Proteomes" id="UP001143747">
    <property type="component" value="Unassembled WGS sequence"/>
</dbReference>
<reference evidence="8" key="1">
    <citation type="submission" date="2022-01" db="EMBL/GenBank/DDBJ databases">
        <title>Draft genome of Methanogenium marinum DSM 15558.</title>
        <authorList>
            <person name="Chen S.-C."/>
            <person name="You Y.-T."/>
        </authorList>
    </citation>
    <scope>NUCLEOTIDE SEQUENCE</scope>
    <source>
        <strain evidence="8">DSM 15558</strain>
    </source>
</reference>
<keyword evidence="5 6" id="KW-0067">ATP-binding</keyword>
<evidence type="ECO:0000256" key="3">
    <source>
        <dbReference type="ARBA" id="ARBA00022695"/>
    </source>
</evidence>
<comment type="function">
    <text evidence="6">Diadenylate cyclase that catalyzes the condensation of 2 ATP molecules into cyclic di-AMP (c-di-AMP). c-di-AMP is a second messenger for intracellular signal transduction involved in the control of important regulatory processes such as osmoregulation.</text>
</comment>
<evidence type="ECO:0000256" key="2">
    <source>
        <dbReference type="ARBA" id="ARBA00022679"/>
    </source>
</evidence>
<keyword evidence="3 6" id="KW-0548">Nucleotidyltransferase</keyword>
<sequence length="264" mass="29405">MSQTMLKAAAALAEEVSAKAIVSFIDPMDFTCDIPVIWVQDLQLDVLRDLTMHDILEISERHLHDAAVQIYISQKYEFGNVIGVFPYAILVYDINQEKEFISVREFDDLVPRGVMTAVLQLALEIAVEGREGRSIGTAFIIGNTEEIYNHSHSAIINPYQGHIKEVRDITDRTNWESVKEFAQLDGVFVVDTTGSIQAAGRYIDVKGDDLTLPHGMGGRHRATASLTRIIPAIGVTISESGGMVRVFRNGECWLTVRSDVRIKN</sequence>
<evidence type="ECO:0000313" key="8">
    <source>
        <dbReference type="EMBL" id="MDE4907786.1"/>
    </source>
</evidence>
<dbReference type="EMBL" id="JAKELO010000002">
    <property type="protein sequence ID" value="MDE4907786.1"/>
    <property type="molecule type" value="Genomic_DNA"/>
</dbReference>
<dbReference type="InterPro" id="IPR014499">
    <property type="entry name" value="DAC_DacZ"/>
</dbReference>
<comment type="catalytic activity">
    <reaction evidence="1 6">
        <text>2 ATP = 3',3'-c-di-AMP + 2 diphosphate</text>
        <dbReference type="Rhea" id="RHEA:35655"/>
        <dbReference type="ChEBI" id="CHEBI:30616"/>
        <dbReference type="ChEBI" id="CHEBI:33019"/>
        <dbReference type="ChEBI" id="CHEBI:71500"/>
        <dbReference type="EC" id="2.7.7.85"/>
    </reaction>
</comment>
<evidence type="ECO:0000256" key="4">
    <source>
        <dbReference type="ARBA" id="ARBA00022741"/>
    </source>
</evidence>
<dbReference type="PANTHER" id="PTHR34185:SF1">
    <property type="entry name" value="DIADENYLATE CYCLASE"/>
    <property type="match status" value="1"/>
</dbReference>
<comment type="cofactor">
    <cofactor evidence="6">
        <name>Mn(2+)</name>
        <dbReference type="ChEBI" id="CHEBI:29035"/>
    </cofactor>
</comment>
<dbReference type="Pfam" id="PF02457">
    <property type="entry name" value="DAC"/>
    <property type="match status" value="1"/>
</dbReference>
<dbReference type="SUPFAM" id="SSF143597">
    <property type="entry name" value="YojJ-like"/>
    <property type="match status" value="1"/>
</dbReference>
<dbReference type="InterPro" id="IPR036888">
    <property type="entry name" value="DNA_integrity_DisA_N_sf"/>
</dbReference>
<evidence type="ECO:0000256" key="5">
    <source>
        <dbReference type="ARBA" id="ARBA00022840"/>
    </source>
</evidence>
<dbReference type="InterPro" id="IPR003390">
    <property type="entry name" value="DNA_integrity_scan_DisA_N"/>
</dbReference>
<dbReference type="GO" id="GO:0030145">
    <property type="term" value="F:manganese ion binding"/>
    <property type="evidence" value="ECO:0007669"/>
    <property type="project" value="UniProtKB-UniRule"/>
</dbReference>
<evidence type="ECO:0000313" key="9">
    <source>
        <dbReference type="Proteomes" id="UP001143747"/>
    </source>
</evidence>
<proteinExistence type="inferred from homology"/>
<protein>
    <recommendedName>
        <fullName evidence="6">Diadenylate cyclase</fullName>
        <shortName evidence="6">DAC</shortName>
        <ecNumber evidence="6">2.7.7.85</ecNumber>
    </recommendedName>
    <alternativeName>
        <fullName evidence="6">Cyclic-di-AMP synthase</fullName>
        <shortName evidence="6">c-di-AMP synthase</shortName>
    </alternativeName>
</protein>
<keyword evidence="2 6" id="KW-0808">Transferase</keyword>
<keyword evidence="6" id="KW-0464">Manganese</keyword>
<evidence type="ECO:0000256" key="6">
    <source>
        <dbReference type="HAMAP-Rule" id="MF_00840"/>
    </source>
</evidence>
<name>A0A9Q4KSJ5_9EURY</name>
<dbReference type="InterPro" id="IPR048546">
    <property type="entry name" value="DacZ_A"/>
</dbReference>
<dbReference type="GO" id="GO:0004016">
    <property type="term" value="F:adenylate cyclase activity"/>
    <property type="evidence" value="ECO:0007669"/>
    <property type="project" value="UniProtKB-UniRule"/>
</dbReference>
<dbReference type="GO" id="GO:0005524">
    <property type="term" value="F:ATP binding"/>
    <property type="evidence" value="ECO:0007669"/>
    <property type="project" value="UniProtKB-UniRule"/>
</dbReference>
<keyword evidence="4 6" id="KW-0547">Nucleotide-binding</keyword>
<dbReference type="HAMAP" id="MF_00840">
    <property type="entry name" value="DacZ"/>
    <property type="match status" value="1"/>
</dbReference>
<feature type="domain" description="DAC" evidence="7">
    <location>
        <begin position="100"/>
        <end position="259"/>
    </location>
</feature>
<dbReference type="EC" id="2.7.7.85" evidence="6"/>
<dbReference type="InterPro" id="IPR050338">
    <property type="entry name" value="DisA"/>
</dbReference>
<evidence type="ECO:0000259" key="7">
    <source>
        <dbReference type="PROSITE" id="PS51794"/>
    </source>
</evidence>
<dbReference type="RefSeq" id="WP_274924433.1">
    <property type="nucleotide sequence ID" value="NZ_JAKELO010000002.1"/>
</dbReference>
<dbReference type="GO" id="GO:0106408">
    <property type="term" value="F:diadenylate cyclase activity"/>
    <property type="evidence" value="ECO:0007669"/>
    <property type="project" value="UniProtKB-EC"/>
</dbReference>
<comment type="similarity">
    <text evidence="6">Belongs to the adenylate cyclase family. DacZ subfamily.</text>
</comment>
<dbReference type="Pfam" id="PF21754">
    <property type="entry name" value="DacZ_A"/>
    <property type="match status" value="1"/>
</dbReference>
<accession>A0A9Q4KSJ5</accession>
<keyword evidence="9" id="KW-1185">Reference proteome</keyword>